<feature type="compositionally biased region" description="Polar residues" evidence="1">
    <location>
        <begin position="496"/>
        <end position="516"/>
    </location>
</feature>
<dbReference type="PANTHER" id="PTHR43828">
    <property type="entry name" value="ASPARAGINASE"/>
    <property type="match status" value="1"/>
</dbReference>
<feature type="compositionally biased region" description="Polar residues" evidence="1">
    <location>
        <begin position="190"/>
        <end position="212"/>
    </location>
</feature>
<sequence>MIPSSNNISNYPDSTPYIPNSILTTTNETTLTTTPLLYTPPQSSVDSLTGAPPTLPILTRFSRSSLQQSHYQLPPILPSPHSNRSLSSPNLLNPITPLTSPEKHSSLFTNHHRSLSSSSSSSGYQRRLSFSSPISYPIQSLFSHSDNSATIELSATNFLQHNQIQNQNHQFTNTNNYIARRFSLPSMSSLTEHNTLASPQQQAKRSPKNLQSPKRIPYQTVFKYQKSHKKSKSATMINKFSTKPKARNSTGSSSSRSKSIANIFSQNAINFIIHKLPSDTSYIPIDQLNLLNDKIYPSIVMKKYSTSAIDPQRPYLTVYEYPINDNNWIIWDYETGYVHLTGVWKASLCASAASHSKADIVKLLESTPKEYQQYIKRIRGGFLKIQGTWLPYKLCRILAIRCCYFVRYELIPLFGSQFPDECLKPGDKGFGELRLDSIYQFDLGSPMPLPPISNPPEHLEVPQLKKSTISSSSATDIHNPLLPLPLPQVPIEPVTPKQTSTSTLSSVFSHDSASTTNTYSPNLSYTDMLEIVNASKCLQSISQGRKRNAEISEEEVANSSTDEEATTNYTLTPEKKNLVGISNILLAAGMNLDSNINNNELIRRQVEAPSLRTTTRIVENNEEEKDKRRGSMKINDLLS</sequence>
<feature type="domain" description="HTH APSES-type" evidence="2">
    <location>
        <begin position="305"/>
        <end position="425"/>
    </location>
</feature>
<dbReference type="AlphaFoldDB" id="A0A8J5QG72"/>
<dbReference type="EMBL" id="JAGSYN010000113">
    <property type="protein sequence ID" value="KAG7663936.1"/>
    <property type="molecule type" value="Genomic_DNA"/>
</dbReference>
<dbReference type="GO" id="GO:0006357">
    <property type="term" value="P:regulation of transcription by RNA polymerase II"/>
    <property type="evidence" value="ECO:0007669"/>
    <property type="project" value="UniProtKB-ARBA"/>
</dbReference>
<protein>
    <recommendedName>
        <fullName evidence="2">HTH APSES-type domain-containing protein</fullName>
    </recommendedName>
</protein>
<evidence type="ECO:0000313" key="3">
    <source>
        <dbReference type="EMBL" id="KAG7663936.1"/>
    </source>
</evidence>
<gene>
    <name evidence="3" type="ORF">J8A68_002563</name>
</gene>
<reference evidence="3 4" key="1">
    <citation type="journal article" date="2021" name="DNA Res.">
        <title>Genome analysis of Candida subhashii reveals its hybrid nature and dual mitochondrial genome conformations.</title>
        <authorList>
            <person name="Mixao V."/>
            <person name="Hegedusova E."/>
            <person name="Saus E."/>
            <person name="Pryszcz L.P."/>
            <person name="Cillingova A."/>
            <person name="Nosek J."/>
            <person name="Gabaldon T."/>
        </authorList>
    </citation>
    <scope>NUCLEOTIDE SEQUENCE [LARGE SCALE GENOMIC DNA]</scope>
    <source>
        <strain evidence="3 4">CBS 10753</strain>
    </source>
</reference>
<dbReference type="GO" id="GO:0030907">
    <property type="term" value="C:MBF transcription complex"/>
    <property type="evidence" value="ECO:0007669"/>
    <property type="project" value="TreeGrafter"/>
</dbReference>
<feature type="region of interest" description="Disordered" evidence="1">
    <location>
        <begin position="488"/>
        <end position="516"/>
    </location>
</feature>
<feature type="compositionally biased region" description="Low complexity" evidence="1">
    <location>
        <begin position="115"/>
        <end position="124"/>
    </location>
</feature>
<dbReference type="PROSITE" id="PS51299">
    <property type="entry name" value="HTH_APSES"/>
    <property type="match status" value="1"/>
</dbReference>
<feature type="region of interest" description="Disordered" evidence="1">
    <location>
        <begin position="620"/>
        <end position="639"/>
    </location>
</feature>
<organism evidence="3 4">
    <name type="scientific">[Candida] subhashii</name>
    <dbReference type="NCBI Taxonomy" id="561895"/>
    <lineage>
        <taxon>Eukaryota</taxon>
        <taxon>Fungi</taxon>
        <taxon>Dikarya</taxon>
        <taxon>Ascomycota</taxon>
        <taxon>Saccharomycotina</taxon>
        <taxon>Pichiomycetes</taxon>
        <taxon>Debaryomycetaceae</taxon>
        <taxon>Spathaspora</taxon>
    </lineage>
</organism>
<accession>A0A8J5QG72</accession>
<feature type="compositionally biased region" description="Low complexity" evidence="1">
    <location>
        <begin position="247"/>
        <end position="257"/>
    </location>
</feature>
<feature type="region of interest" description="Disordered" evidence="1">
    <location>
        <begin position="190"/>
        <end position="257"/>
    </location>
</feature>
<dbReference type="RefSeq" id="XP_049264168.1">
    <property type="nucleotide sequence ID" value="XM_049406327.1"/>
</dbReference>
<proteinExistence type="predicted"/>
<dbReference type="InterPro" id="IPR051642">
    <property type="entry name" value="SWI6-like"/>
</dbReference>
<dbReference type="GO" id="GO:0033309">
    <property type="term" value="C:SBF transcription complex"/>
    <property type="evidence" value="ECO:0007669"/>
    <property type="project" value="TreeGrafter"/>
</dbReference>
<feature type="region of interest" description="Disordered" evidence="1">
    <location>
        <begin position="547"/>
        <end position="566"/>
    </location>
</feature>
<evidence type="ECO:0000256" key="1">
    <source>
        <dbReference type="SAM" id="MobiDB-lite"/>
    </source>
</evidence>
<dbReference type="InterPro" id="IPR003163">
    <property type="entry name" value="Tscrpt_reg_HTH_APSES-type"/>
</dbReference>
<dbReference type="PANTHER" id="PTHR43828:SF5">
    <property type="entry name" value="TRANSCRIPTIONAL REPRESSOR XBP1"/>
    <property type="match status" value="1"/>
</dbReference>
<feature type="region of interest" description="Disordered" evidence="1">
    <location>
        <begin position="96"/>
        <end position="124"/>
    </location>
</feature>
<dbReference type="GeneID" id="73469364"/>
<comment type="caution">
    <text evidence="3">The sequence shown here is derived from an EMBL/GenBank/DDBJ whole genome shotgun (WGS) entry which is preliminary data.</text>
</comment>
<dbReference type="OrthoDB" id="5562739at2759"/>
<name>A0A8J5QG72_9ASCO</name>
<keyword evidence="4" id="KW-1185">Reference proteome</keyword>
<evidence type="ECO:0000313" key="4">
    <source>
        <dbReference type="Proteomes" id="UP000694255"/>
    </source>
</evidence>
<feature type="compositionally biased region" description="Acidic residues" evidence="1">
    <location>
        <begin position="551"/>
        <end position="565"/>
    </location>
</feature>
<evidence type="ECO:0000259" key="2">
    <source>
        <dbReference type="PROSITE" id="PS51299"/>
    </source>
</evidence>
<dbReference type="Proteomes" id="UP000694255">
    <property type="component" value="Unassembled WGS sequence"/>
</dbReference>